<accession>A0A6A2XVM1</accession>
<feature type="zinc finger region" description="C3H1-type" evidence="5">
    <location>
        <begin position="89"/>
        <end position="117"/>
    </location>
</feature>
<evidence type="ECO:0000256" key="5">
    <source>
        <dbReference type="PROSITE-ProRule" id="PRU00723"/>
    </source>
</evidence>
<dbReference type="PANTHER" id="PTHR12547">
    <property type="entry name" value="CCCH ZINC FINGER/TIS11-RELATED"/>
    <property type="match status" value="1"/>
</dbReference>
<protein>
    <submittedName>
        <fullName evidence="7">CONSTANS-like zinc finger protein</fullName>
    </submittedName>
</protein>
<dbReference type="PANTHER" id="PTHR12547:SF139">
    <property type="entry name" value="C3H1-TYPE DOMAIN-CONTAINING PROTEIN"/>
    <property type="match status" value="1"/>
</dbReference>
<reference evidence="7" key="1">
    <citation type="submission" date="2019-09" db="EMBL/GenBank/DDBJ databases">
        <title>Draft genome information of white flower Hibiscus syriacus.</title>
        <authorList>
            <person name="Kim Y.-M."/>
        </authorList>
    </citation>
    <scope>NUCLEOTIDE SEQUENCE [LARGE SCALE GENOMIC DNA]</scope>
    <source>
        <strain evidence="7">YM2019G1</strain>
    </source>
</reference>
<name>A0A6A2XVM1_HIBSY</name>
<evidence type="ECO:0000256" key="2">
    <source>
        <dbReference type="ARBA" id="ARBA00022737"/>
    </source>
</evidence>
<dbReference type="SUPFAM" id="SSF90229">
    <property type="entry name" value="CCCH zinc finger"/>
    <property type="match status" value="2"/>
</dbReference>
<dbReference type="InterPro" id="IPR000571">
    <property type="entry name" value="Znf_CCCH"/>
</dbReference>
<dbReference type="EMBL" id="VEPZ02001330">
    <property type="protein sequence ID" value="KAE8679752.1"/>
    <property type="molecule type" value="Genomic_DNA"/>
</dbReference>
<evidence type="ECO:0000256" key="3">
    <source>
        <dbReference type="ARBA" id="ARBA00022771"/>
    </source>
</evidence>
<keyword evidence="4 5" id="KW-0862">Zinc</keyword>
<dbReference type="SMART" id="SM00356">
    <property type="entry name" value="ZnF_C3H1"/>
    <property type="match status" value="2"/>
</dbReference>
<feature type="domain" description="C3H1-type" evidence="6">
    <location>
        <begin position="89"/>
        <end position="117"/>
    </location>
</feature>
<dbReference type="InterPro" id="IPR045877">
    <property type="entry name" value="ZFP36-like"/>
</dbReference>
<evidence type="ECO:0000256" key="4">
    <source>
        <dbReference type="ARBA" id="ARBA00022833"/>
    </source>
</evidence>
<dbReference type="FunFam" id="4.10.1000.10:FF:000002">
    <property type="entry name" value="Zinc finger protein 36, C3H1 type-like 1"/>
    <property type="match status" value="1"/>
</dbReference>
<dbReference type="Gene3D" id="4.10.1000.10">
    <property type="entry name" value="Zinc finger, CCCH-type"/>
    <property type="match status" value="2"/>
</dbReference>
<comment type="caution">
    <text evidence="7">The sequence shown here is derived from an EMBL/GenBank/DDBJ whole genome shotgun (WGS) entry which is preliminary data.</text>
</comment>
<dbReference type="Proteomes" id="UP000436088">
    <property type="component" value="Unassembled WGS sequence"/>
</dbReference>
<dbReference type="FunFam" id="4.10.1000.10:FF:000001">
    <property type="entry name" value="zinc finger CCCH domain-containing protein 15-like"/>
    <property type="match status" value="1"/>
</dbReference>
<dbReference type="InterPro" id="IPR036855">
    <property type="entry name" value="Znf_CCCH_sf"/>
</dbReference>
<evidence type="ECO:0000313" key="8">
    <source>
        <dbReference type="Proteomes" id="UP000436088"/>
    </source>
</evidence>
<keyword evidence="1 5" id="KW-0479">Metal-binding</keyword>
<keyword evidence="3 5" id="KW-0863">Zinc-finger</keyword>
<dbReference type="PROSITE" id="PS50103">
    <property type="entry name" value="ZF_C3H1"/>
    <property type="match status" value="1"/>
</dbReference>
<keyword evidence="2" id="KW-0677">Repeat</keyword>
<dbReference type="GO" id="GO:0008270">
    <property type="term" value="F:zinc ion binding"/>
    <property type="evidence" value="ECO:0007669"/>
    <property type="project" value="UniProtKB-KW"/>
</dbReference>
<proteinExistence type="predicted"/>
<gene>
    <name evidence="7" type="ORF">F3Y22_tig00111398pilonHSYRG00453</name>
</gene>
<organism evidence="7 8">
    <name type="scientific">Hibiscus syriacus</name>
    <name type="common">Rose of Sharon</name>
    <dbReference type="NCBI Taxonomy" id="106335"/>
    <lineage>
        <taxon>Eukaryota</taxon>
        <taxon>Viridiplantae</taxon>
        <taxon>Streptophyta</taxon>
        <taxon>Embryophyta</taxon>
        <taxon>Tracheophyta</taxon>
        <taxon>Spermatophyta</taxon>
        <taxon>Magnoliopsida</taxon>
        <taxon>eudicotyledons</taxon>
        <taxon>Gunneridae</taxon>
        <taxon>Pentapetalae</taxon>
        <taxon>rosids</taxon>
        <taxon>malvids</taxon>
        <taxon>Malvales</taxon>
        <taxon>Malvaceae</taxon>
        <taxon>Malvoideae</taxon>
        <taxon>Hibiscus</taxon>
    </lineage>
</organism>
<evidence type="ECO:0000259" key="6">
    <source>
        <dbReference type="PROSITE" id="PS50103"/>
    </source>
</evidence>
<dbReference type="GO" id="GO:0003729">
    <property type="term" value="F:mRNA binding"/>
    <property type="evidence" value="ECO:0007669"/>
    <property type="project" value="InterPro"/>
</dbReference>
<dbReference type="AlphaFoldDB" id="A0A6A2XVM1"/>
<evidence type="ECO:0000313" key="7">
    <source>
        <dbReference type="EMBL" id="KAE8679752.1"/>
    </source>
</evidence>
<keyword evidence="8" id="KW-1185">Reference proteome</keyword>
<sequence length="126" mass="14452">MRKTAGPKHKIWERGQKNSVPKSVTYHKVNQHSVGRREEKGIEMEIYNQGMVKTELSNKWQETGSCPYGDHFQFAHGIAKLRPVIRHPRYKTQVCRVVLAGEACPYGHSCHFGHSLTEQEQLLLSP</sequence>
<evidence type="ECO:0000256" key="1">
    <source>
        <dbReference type="ARBA" id="ARBA00022723"/>
    </source>
</evidence>